<dbReference type="SMART" id="SM00355">
    <property type="entry name" value="ZnF_C2H2"/>
    <property type="match status" value="2"/>
</dbReference>
<dbReference type="Gene3D" id="3.30.160.60">
    <property type="entry name" value="Classic Zinc Finger"/>
    <property type="match status" value="2"/>
</dbReference>
<keyword evidence="12" id="KW-1185">Reference proteome</keyword>
<gene>
    <name evidence="11" type="primary">Zscan30_1</name>
    <name evidence="11" type="ORF">ERYMCC_R15080</name>
</gene>
<keyword evidence="5" id="KW-0862">Zinc</keyword>
<evidence type="ECO:0000256" key="6">
    <source>
        <dbReference type="ARBA" id="ARBA00023015"/>
    </source>
</evidence>
<keyword evidence="8" id="KW-0539">Nucleus</keyword>
<evidence type="ECO:0000256" key="8">
    <source>
        <dbReference type="ARBA" id="ARBA00023242"/>
    </source>
</evidence>
<feature type="domain" description="C2H2-type" evidence="10">
    <location>
        <begin position="37"/>
        <end position="55"/>
    </location>
</feature>
<keyword evidence="6" id="KW-0805">Transcription regulation</keyword>
<dbReference type="AlphaFoldDB" id="A0A7K5Q4E3"/>
<name>A0A7K5Q4E3_9CORV</name>
<dbReference type="InterPro" id="IPR013087">
    <property type="entry name" value="Znf_C2H2_type"/>
</dbReference>
<dbReference type="PROSITE" id="PS50157">
    <property type="entry name" value="ZINC_FINGER_C2H2_2"/>
    <property type="match status" value="2"/>
</dbReference>
<dbReference type="GO" id="GO:0000981">
    <property type="term" value="F:DNA-binding transcription factor activity, RNA polymerase II-specific"/>
    <property type="evidence" value="ECO:0007669"/>
    <property type="project" value="TreeGrafter"/>
</dbReference>
<proteinExistence type="predicted"/>
<dbReference type="PANTHER" id="PTHR23226">
    <property type="entry name" value="ZINC FINGER AND SCAN DOMAIN-CONTAINING"/>
    <property type="match status" value="1"/>
</dbReference>
<dbReference type="Proteomes" id="UP000532437">
    <property type="component" value="Unassembled WGS sequence"/>
</dbReference>
<feature type="non-terminal residue" evidence="11">
    <location>
        <position position="1"/>
    </location>
</feature>
<dbReference type="InterPro" id="IPR036236">
    <property type="entry name" value="Znf_C2H2_sf"/>
</dbReference>
<evidence type="ECO:0000256" key="7">
    <source>
        <dbReference type="ARBA" id="ARBA00023163"/>
    </source>
</evidence>
<evidence type="ECO:0000256" key="4">
    <source>
        <dbReference type="ARBA" id="ARBA00022771"/>
    </source>
</evidence>
<evidence type="ECO:0000256" key="9">
    <source>
        <dbReference type="PROSITE-ProRule" id="PRU00042"/>
    </source>
</evidence>
<evidence type="ECO:0000256" key="3">
    <source>
        <dbReference type="ARBA" id="ARBA00022737"/>
    </source>
</evidence>
<evidence type="ECO:0000256" key="5">
    <source>
        <dbReference type="ARBA" id="ARBA00022833"/>
    </source>
</evidence>
<dbReference type="Pfam" id="PF00096">
    <property type="entry name" value="zf-C2H2"/>
    <property type="match status" value="2"/>
</dbReference>
<dbReference type="GO" id="GO:0000978">
    <property type="term" value="F:RNA polymerase II cis-regulatory region sequence-specific DNA binding"/>
    <property type="evidence" value="ECO:0007669"/>
    <property type="project" value="TreeGrafter"/>
</dbReference>
<keyword evidence="4 9" id="KW-0863">Zinc-finger</keyword>
<feature type="non-terminal residue" evidence="11">
    <location>
        <position position="55"/>
    </location>
</feature>
<evidence type="ECO:0000256" key="1">
    <source>
        <dbReference type="ARBA" id="ARBA00004123"/>
    </source>
</evidence>
<keyword evidence="3" id="KW-0677">Repeat</keyword>
<keyword evidence="2" id="KW-0479">Metal-binding</keyword>
<dbReference type="SUPFAM" id="SSF57667">
    <property type="entry name" value="beta-beta-alpha zinc fingers"/>
    <property type="match status" value="1"/>
</dbReference>
<dbReference type="EMBL" id="VZRG01004868">
    <property type="protein sequence ID" value="NWT62243.1"/>
    <property type="molecule type" value="Genomic_DNA"/>
</dbReference>
<reference evidence="11 12" key="1">
    <citation type="submission" date="2019-09" db="EMBL/GenBank/DDBJ databases">
        <title>Bird 10,000 Genomes (B10K) Project - Family phase.</title>
        <authorList>
            <person name="Zhang G."/>
        </authorList>
    </citation>
    <scope>NUCLEOTIDE SEQUENCE [LARGE SCALE GENOMIC DNA]</scope>
    <source>
        <strain evidence="11">B10K-DU-002-60</strain>
        <tissue evidence="11">Muscle</tissue>
    </source>
</reference>
<dbReference type="FunFam" id="3.30.160.60:FF:002343">
    <property type="entry name" value="Zinc finger protein 33A"/>
    <property type="match status" value="1"/>
</dbReference>
<accession>A0A7K5Q4E3</accession>
<feature type="domain" description="C2H2-type" evidence="10">
    <location>
        <begin position="9"/>
        <end position="36"/>
    </location>
</feature>
<dbReference type="GO" id="GO:0005634">
    <property type="term" value="C:nucleus"/>
    <property type="evidence" value="ECO:0007669"/>
    <property type="project" value="UniProtKB-SubCell"/>
</dbReference>
<comment type="subcellular location">
    <subcellularLocation>
        <location evidence="1">Nucleus</location>
    </subcellularLocation>
</comment>
<evidence type="ECO:0000256" key="2">
    <source>
        <dbReference type="ARBA" id="ARBA00022723"/>
    </source>
</evidence>
<evidence type="ECO:0000313" key="12">
    <source>
        <dbReference type="Proteomes" id="UP000532437"/>
    </source>
</evidence>
<evidence type="ECO:0000259" key="10">
    <source>
        <dbReference type="PROSITE" id="PS50157"/>
    </source>
</evidence>
<keyword evidence="7" id="KW-0804">Transcription</keyword>
<dbReference type="PROSITE" id="PS00028">
    <property type="entry name" value="ZINC_FINGER_C2H2_1"/>
    <property type="match status" value="1"/>
</dbReference>
<protein>
    <submittedName>
        <fullName evidence="11">ZSC30 protein</fullName>
    </submittedName>
</protein>
<sequence>RVHTGERPYTCLECGKSFSVRSSLSSHQKIHAGEWPYECSECGKKARSSSDLLKH</sequence>
<dbReference type="FunFam" id="3.30.160.60:FF:000099">
    <property type="entry name" value="Zinc finger protein 79"/>
    <property type="match status" value="1"/>
</dbReference>
<dbReference type="PANTHER" id="PTHR23226:SF416">
    <property type="entry name" value="FI01424P"/>
    <property type="match status" value="1"/>
</dbReference>
<organism evidence="11 12">
    <name type="scientific">Erythrocercus mccallii</name>
    <dbReference type="NCBI Taxonomy" id="107208"/>
    <lineage>
        <taxon>Eukaryota</taxon>
        <taxon>Metazoa</taxon>
        <taxon>Chordata</taxon>
        <taxon>Craniata</taxon>
        <taxon>Vertebrata</taxon>
        <taxon>Euteleostomi</taxon>
        <taxon>Archelosauria</taxon>
        <taxon>Archosauria</taxon>
        <taxon>Dinosauria</taxon>
        <taxon>Saurischia</taxon>
        <taxon>Theropoda</taxon>
        <taxon>Coelurosauria</taxon>
        <taxon>Aves</taxon>
        <taxon>Neognathae</taxon>
        <taxon>Neoaves</taxon>
        <taxon>Telluraves</taxon>
        <taxon>Australaves</taxon>
        <taxon>Passeriformes</taxon>
        <taxon>Corvoidea</taxon>
        <taxon>Dicruridae</taxon>
        <taxon>Erythrocercus</taxon>
    </lineage>
</organism>
<evidence type="ECO:0000313" key="11">
    <source>
        <dbReference type="EMBL" id="NWT62243.1"/>
    </source>
</evidence>
<dbReference type="GO" id="GO:0008270">
    <property type="term" value="F:zinc ion binding"/>
    <property type="evidence" value="ECO:0007669"/>
    <property type="project" value="UniProtKB-KW"/>
</dbReference>
<comment type="caution">
    <text evidence="11">The sequence shown here is derived from an EMBL/GenBank/DDBJ whole genome shotgun (WGS) entry which is preliminary data.</text>
</comment>